<dbReference type="InterPro" id="IPR013325">
    <property type="entry name" value="RNA_pol_sigma_r2"/>
</dbReference>
<dbReference type="SUPFAM" id="SSF88659">
    <property type="entry name" value="Sigma3 and sigma4 domains of RNA polymerase sigma factors"/>
    <property type="match status" value="1"/>
</dbReference>
<accession>A0ABQ2F7T7</accession>
<evidence type="ECO:0000256" key="6">
    <source>
        <dbReference type="SAM" id="MobiDB-lite"/>
    </source>
</evidence>
<dbReference type="PANTHER" id="PTHR43133:SF50">
    <property type="entry name" value="ECF RNA POLYMERASE SIGMA FACTOR SIGM"/>
    <property type="match status" value="1"/>
</dbReference>
<evidence type="ECO:0000256" key="2">
    <source>
        <dbReference type="ARBA" id="ARBA00023015"/>
    </source>
</evidence>
<evidence type="ECO:0000256" key="1">
    <source>
        <dbReference type="ARBA" id="ARBA00010641"/>
    </source>
</evidence>
<comment type="similarity">
    <text evidence="1">Belongs to the sigma-70 factor family. ECF subfamily.</text>
</comment>
<proteinExistence type="inferred from homology"/>
<name>A0ABQ2F7T7_9MICO</name>
<dbReference type="CDD" id="cd06171">
    <property type="entry name" value="Sigma70_r4"/>
    <property type="match status" value="1"/>
</dbReference>
<feature type="region of interest" description="Disordered" evidence="6">
    <location>
        <begin position="1"/>
        <end position="23"/>
    </location>
</feature>
<evidence type="ECO:0000313" key="9">
    <source>
        <dbReference type="Proteomes" id="UP000662111"/>
    </source>
</evidence>
<dbReference type="InterPro" id="IPR013324">
    <property type="entry name" value="RNA_pol_sigma_r3/r4-like"/>
</dbReference>
<dbReference type="NCBIfam" id="TIGR02937">
    <property type="entry name" value="sigma70-ECF"/>
    <property type="match status" value="1"/>
</dbReference>
<dbReference type="InterPro" id="IPR014284">
    <property type="entry name" value="RNA_pol_sigma-70_dom"/>
</dbReference>
<dbReference type="EMBL" id="BMLB01000003">
    <property type="protein sequence ID" value="GGK69891.1"/>
    <property type="molecule type" value="Genomic_DNA"/>
</dbReference>
<gene>
    <name evidence="8" type="ORF">GCM10011509_17890</name>
</gene>
<keyword evidence="5" id="KW-0804">Transcription</keyword>
<dbReference type="InterPro" id="IPR039425">
    <property type="entry name" value="RNA_pol_sigma-70-like"/>
</dbReference>
<evidence type="ECO:0000256" key="3">
    <source>
        <dbReference type="ARBA" id="ARBA00023082"/>
    </source>
</evidence>
<keyword evidence="2" id="KW-0805">Transcription regulation</keyword>
<dbReference type="InterPro" id="IPR036388">
    <property type="entry name" value="WH-like_DNA-bd_sf"/>
</dbReference>
<keyword evidence="4" id="KW-0238">DNA-binding</keyword>
<dbReference type="Proteomes" id="UP000662111">
    <property type="component" value="Unassembled WGS sequence"/>
</dbReference>
<dbReference type="InterPro" id="IPR013249">
    <property type="entry name" value="RNA_pol_sigma70_r4_t2"/>
</dbReference>
<keyword evidence="3" id="KW-0731">Sigma factor</keyword>
<evidence type="ECO:0000256" key="5">
    <source>
        <dbReference type="ARBA" id="ARBA00023163"/>
    </source>
</evidence>
<evidence type="ECO:0000313" key="8">
    <source>
        <dbReference type="EMBL" id="GGK69891.1"/>
    </source>
</evidence>
<comment type="caution">
    <text evidence="8">The sequence shown here is derived from an EMBL/GenBank/DDBJ whole genome shotgun (WGS) entry which is preliminary data.</text>
</comment>
<evidence type="ECO:0000256" key="4">
    <source>
        <dbReference type="ARBA" id="ARBA00023125"/>
    </source>
</evidence>
<dbReference type="SUPFAM" id="SSF88946">
    <property type="entry name" value="Sigma2 domain of RNA polymerase sigma factors"/>
    <property type="match status" value="1"/>
</dbReference>
<evidence type="ECO:0000259" key="7">
    <source>
        <dbReference type="Pfam" id="PF08281"/>
    </source>
</evidence>
<reference evidence="9" key="1">
    <citation type="journal article" date="2019" name="Int. J. Syst. Evol. Microbiol.">
        <title>The Global Catalogue of Microorganisms (GCM) 10K type strain sequencing project: providing services to taxonomists for standard genome sequencing and annotation.</title>
        <authorList>
            <consortium name="The Broad Institute Genomics Platform"/>
            <consortium name="The Broad Institute Genome Sequencing Center for Infectious Disease"/>
            <person name="Wu L."/>
            <person name="Ma J."/>
        </authorList>
    </citation>
    <scope>NUCLEOTIDE SEQUENCE [LARGE SCALE GENOMIC DNA]</scope>
    <source>
        <strain evidence="9">CGMCC 1.5362</strain>
    </source>
</reference>
<organism evidence="8 9">
    <name type="scientific">Ornithinimicrobium pekingense</name>
    <dbReference type="NCBI Taxonomy" id="384677"/>
    <lineage>
        <taxon>Bacteria</taxon>
        <taxon>Bacillati</taxon>
        <taxon>Actinomycetota</taxon>
        <taxon>Actinomycetes</taxon>
        <taxon>Micrococcales</taxon>
        <taxon>Ornithinimicrobiaceae</taxon>
        <taxon>Ornithinimicrobium</taxon>
    </lineage>
</organism>
<dbReference type="PANTHER" id="PTHR43133">
    <property type="entry name" value="RNA POLYMERASE ECF-TYPE SIGMA FACTO"/>
    <property type="match status" value="1"/>
</dbReference>
<dbReference type="Gene3D" id="1.10.1740.10">
    <property type="match status" value="1"/>
</dbReference>
<feature type="domain" description="RNA polymerase sigma factor 70 region 4 type 2" evidence="7">
    <location>
        <begin position="134"/>
        <end position="185"/>
    </location>
</feature>
<protein>
    <recommendedName>
        <fullName evidence="7">RNA polymerase sigma factor 70 region 4 type 2 domain-containing protein</fullName>
    </recommendedName>
</protein>
<dbReference type="Pfam" id="PF08281">
    <property type="entry name" value="Sigma70_r4_2"/>
    <property type="match status" value="1"/>
</dbReference>
<sequence length="193" mass="21532">MTGLSQPGSGEPQVLPPVRVRDAGPRAVERGRDDVVEELFSEEYEGLLRLAYCILGDRCSAEDVVMDAFCSLYVRWSAVRDTTWPVGYLRAAVLNGARSRIRALVRERTRTSWVEPPPVDTSSSSVIARDEAHRLAEAVRALPLRQREVVVCRYYLELSETETAQLLGIGTGSVKRHAHRARATLSTRLEETP</sequence>
<dbReference type="Gene3D" id="1.10.10.10">
    <property type="entry name" value="Winged helix-like DNA-binding domain superfamily/Winged helix DNA-binding domain"/>
    <property type="match status" value="1"/>
</dbReference>
<keyword evidence="9" id="KW-1185">Reference proteome</keyword>